<dbReference type="Proteomes" id="UP000886722">
    <property type="component" value="Unassembled WGS sequence"/>
</dbReference>
<feature type="signal peptide" evidence="1">
    <location>
        <begin position="1"/>
        <end position="25"/>
    </location>
</feature>
<evidence type="ECO:0000313" key="3">
    <source>
        <dbReference type="EMBL" id="HIT39183.1"/>
    </source>
</evidence>
<feature type="domain" description="BIG2" evidence="2">
    <location>
        <begin position="33"/>
        <end position="114"/>
    </location>
</feature>
<reference evidence="3" key="2">
    <citation type="journal article" date="2021" name="PeerJ">
        <title>Extensive microbial diversity within the chicken gut microbiome revealed by metagenomics and culture.</title>
        <authorList>
            <person name="Gilroy R."/>
            <person name="Ravi A."/>
            <person name="Getino M."/>
            <person name="Pursley I."/>
            <person name="Horton D.L."/>
            <person name="Alikhan N.F."/>
            <person name="Baker D."/>
            <person name="Gharbi K."/>
            <person name="Hall N."/>
            <person name="Watson M."/>
            <person name="Adriaenssens E.M."/>
            <person name="Foster-Nyarko E."/>
            <person name="Jarju S."/>
            <person name="Secka A."/>
            <person name="Antonio M."/>
            <person name="Oren A."/>
            <person name="Chaudhuri R.R."/>
            <person name="La Ragione R."/>
            <person name="Hildebrand F."/>
            <person name="Pallen M.J."/>
        </authorList>
    </citation>
    <scope>NUCLEOTIDE SEQUENCE</scope>
    <source>
        <strain evidence="3">21143</strain>
    </source>
</reference>
<feature type="chain" id="PRO_5038822786" evidence="1">
    <location>
        <begin position="26"/>
        <end position="693"/>
    </location>
</feature>
<evidence type="ECO:0000256" key="1">
    <source>
        <dbReference type="SAM" id="SignalP"/>
    </source>
</evidence>
<evidence type="ECO:0000313" key="4">
    <source>
        <dbReference type="Proteomes" id="UP000886722"/>
    </source>
</evidence>
<dbReference type="SUPFAM" id="SSF52058">
    <property type="entry name" value="L domain-like"/>
    <property type="match status" value="1"/>
</dbReference>
<dbReference type="Pfam" id="PF02368">
    <property type="entry name" value="Big_2"/>
    <property type="match status" value="1"/>
</dbReference>
<dbReference type="InterPro" id="IPR053139">
    <property type="entry name" value="Surface_bspA-like"/>
</dbReference>
<gene>
    <name evidence="3" type="ORF">IAD06_03980</name>
</gene>
<dbReference type="Gene3D" id="2.60.40.1080">
    <property type="match status" value="1"/>
</dbReference>
<protein>
    <submittedName>
        <fullName evidence="3">Leucine-rich repeat protein</fullName>
    </submittedName>
</protein>
<dbReference type="SUPFAM" id="SSF49373">
    <property type="entry name" value="Invasin/intimin cell-adhesion fragments"/>
    <property type="match status" value="1"/>
</dbReference>
<dbReference type="InterPro" id="IPR008964">
    <property type="entry name" value="Invasin/intimin_cell_adhesion"/>
</dbReference>
<keyword evidence="1" id="KW-0732">Signal</keyword>
<dbReference type="EMBL" id="DVKT01000032">
    <property type="protein sequence ID" value="HIT39183.1"/>
    <property type="molecule type" value="Genomic_DNA"/>
</dbReference>
<dbReference type="Pfam" id="PF13306">
    <property type="entry name" value="LRR_5"/>
    <property type="match status" value="2"/>
</dbReference>
<dbReference type="InterPro" id="IPR032675">
    <property type="entry name" value="LRR_dom_sf"/>
</dbReference>
<dbReference type="PANTHER" id="PTHR45661">
    <property type="entry name" value="SURFACE ANTIGEN"/>
    <property type="match status" value="1"/>
</dbReference>
<dbReference type="InterPro" id="IPR026906">
    <property type="entry name" value="LRR_5"/>
</dbReference>
<dbReference type="InterPro" id="IPR003343">
    <property type="entry name" value="Big_2"/>
</dbReference>
<reference evidence="3" key="1">
    <citation type="submission" date="2020-10" db="EMBL/GenBank/DDBJ databases">
        <authorList>
            <person name="Gilroy R."/>
        </authorList>
    </citation>
    <scope>NUCLEOTIDE SEQUENCE</scope>
    <source>
        <strain evidence="3">21143</strain>
    </source>
</reference>
<comment type="caution">
    <text evidence="3">The sequence shown here is derived from an EMBL/GenBank/DDBJ whole genome shotgun (WGS) entry which is preliminary data.</text>
</comment>
<evidence type="ECO:0000259" key="2">
    <source>
        <dbReference type="SMART" id="SM00635"/>
    </source>
</evidence>
<organism evidence="3 4">
    <name type="scientific">Candidatus Caccoplasma intestinavium</name>
    <dbReference type="NCBI Taxonomy" id="2840716"/>
    <lineage>
        <taxon>Bacteria</taxon>
        <taxon>Pseudomonadati</taxon>
        <taxon>Bacteroidota</taxon>
        <taxon>Bacteroidia</taxon>
        <taxon>Bacteroidales</taxon>
        <taxon>Bacteroidaceae</taxon>
        <taxon>Bacteroidaceae incertae sedis</taxon>
        <taxon>Candidatus Caccoplasma</taxon>
    </lineage>
</organism>
<dbReference type="AlphaFoldDB" id="A0A9D1GDW2"/>
<name>A0A9D1GDW2_9BACT</name>
<dbReference type="PANTHER" id="PTHR45661:SF3">
    <property type="entry name" value="IG-LIKE DOMAIN-CONTAINING PROTEIN"/>
    <property type="match status" value="1"/>
</dbReference>
<dbReference type="SMART" id="SM00635">
    <property type="entry name" value="BID_2"/>
    <property type="match status" value="1"/>
</dbReference>
<accession>A0A9D1GDW2</accession>
<sequence length="693" mass="76718">MRKRENKNWWLVWVAMCCLSFTTQAVPLVEDIPVSSITISPSIDTLFLGQKLTLTCKFLPVNATQKSVFWISDDENVATVKAVNDSMAVVTAQSKGVVTILATTEDGLFLNARLKLIVDDFYDKVFLIDSISYRMSREEALAVDVVGFIETTHLIIPDSVKILDDLYSVKSILLEKGKTLKKKLAALSVPSTVKRILLREDCIGKNFSVYVSDLEAWCHTDFEGEYPDSVAIYLNNKLITDLDIPGSYGYLGRAVFVNNKNLRGVNIGEGVTSVNAYAFAGCSNLERVILPKSLKEISYGMFRECKNLRGVDIGEGVTSVNAYAFAGCSNLERVILPESLKEIPDGMFEDCENLKHINLPQELQNIGSVAFSCTGLKEINLPKSLKMIGYGAFSYCNNLVSVIVPDSVNTLYNTFISCGSLQTVVLGEGLKTIGRSTFGYCTRLSEIYIPAGVTKIDQKPYAATIGYEYWGPCEKVRAIYGCRNLQRVVVSPDNKYYSDIDGVLFDKGKNDLLYYPEGRTSVKYDVPEGVDTIASYAFYYVKDLKSIHLPATLKIIGYRALPGSLTAIMSQSMNPPERNYLGIYSLYEGAVSSGVEWYVPLGAGDRYKMAYGIDVIETSLLNVDMVDGDEKELRFYVLPDGRLSVSGVLVDTIIEIYSINGRQIYKGIAGDIPYLGQGLYLVKIGDETCKVII</sequence>
<dbReference type="Gene3D" id="3.80.10.10">
    <property type="entry name" value="Ribonuclease Inhibitor"/>
    <property type="match status" value="3"/>
</dbReference>
<proteinExistence type="predicted"/>